<sequence>MNFDDFVNILYEKNVFDDENSEYIKNTIFPFLALEKLIKLVNDEKEKHKYFNLIYNKNEKELLSNMLEEKKETNIGNMQIKQVDIFSTDKFNTNPTELFDIQKEVIKRYIKINPILLLSEYLMEEYKSKNHNDNNNNEIKEKKSY</sequence>
<dbReference type="OrthoDB" id="391033at2759"/>
<reference evidence="2" key="1">
    <citation type="submission" date="2015-07" db="EMBL/GenBank/DDBJ databases">
        <title>Annotation of Plasmodium falciparum IGH-CR14.</title>
        <authorList>
            <consortium name="The Broad Institute Genome Sequencing Platform"/>
            <person name="Volkman S.K."/>
            <person name="Neafsey D.E."/>
            <person name="Dash A.P."/>
            <person name="Chitnis C.E."/>
            <person name="Hartl D.L."/>
            <person name="Young S.K."/>
            <person name="Zeng Q."/>
            <person name="Koehrsen M."/>
            <person name="Alvarado L."/>
            <person name="Berlin A."/>
            <person name="Borenstein D."/>
            <person name="Chapman S.B."/>
            <person name="Chen Z."/>
            <person name="Engels R."/>
            <person name="Freedman E."/>
            <person name="Gellesch M."/>
            <person name="Goldberg J."/>
            <person name="Griggs A."/>
            <person name="Gujja S."/>
            <person name="Heilman E.R."/>
            <person name="Heiman D.I."/>
            <person name="Howarth C."/>
            <person name="Jen D."/>
            <person name="Larson L."/>
            <person name="Mehta T."/>
            <person name="Neiman D."/>
            <person name="Park D."/>
            <person name="Pearson M."/>
            <person name="Roberts A."/>
            <person name="Saif S."/>
            <person name="Shea T."/>
            <person name="Shenoy N."/>
            <person name="Sisk P."/>
            <person name="Stolte C."/>
            <person name="Sykes S."/>
            <person name="Walk T."/>
            <person name="White J."/>
            <person name="Yandava C."/>
            <person name="Haas B."/>
            <person name="Henn M.R."/>
            <person name="Nusbaum C."/>
            <person name="Birren B."/>
        </authorList>
    </citation>
    <scope>NUCLEOTIDE SEQUENCE [LARGE SCALE GENOMIC DNA]</scope>
    <source>
        <strain evidence="2">IGH-CR14</strain>
    </source>
</reference>
<protein>
    <submittedName>
        <fullName evidence="1">Uncharacterized protein</fullName>
    </submittedName>
</protein>
<reference evidence="2" key="2">
    <citation type="submission" date="2015-07" db="EMBL/GenBank/DDBJ databases">
        <title>The genome sequence of Plasmodium falciparum IGH-CR14.</title>
        <authorList>
            <consortium name="The Broad Institute Genome Sequencing Platform"/>
            <person name="Volkman S.K."/>
            <person name="Neafsey D.E."/>
            <person name="Dash A.P."/>
            <person name="Chitnis C.E."/>
            <person name="Hartl D.L."/>
            <person name="Young S.K."/>
            <person name="Kodira C.D."/>
            <person name="Zeng Q."/>
            <person name="Koehrsen M."/>
            <person name="Godfrey P."/>
            <person name="Alvarado L."/>
            <person name="Berlin A."/>
            <person name="Borenstein D."/>
            <person name="Chen Z."/>
            <person name="Engels R."/>
            <person name="Freedman E."/>
            <person name="Gellesch M."/>
            <person name="Goldberg J."/>
            <person name="Griggs A."/>
            <person name="Gujja S."/>
            <person name="Heiman D."/>
            <person name="Hepburn T."/>
            <person name="Howarth C."/>
            <person name="Jen D."/>
            <person name="Larson L."/>
            <person name="Lewis B."/>
            <person name="Mehta T."/>
            <person name="Park D."/>
            <person name="Pearson M."/>
            <person name="Roberts A."/>
            <person name="Saif S."/>
            <person name="Shea T."/>
            <person name="Shenoy N."/>
            <person name="Sisk P."/>
            <person name="Stolte C."/>
            <person name="Sykes S."/>
            <person name="Walk T."/>
            <person name="White J."/>
            <person name="Yandava C."/>
            <person name="Wirth D.F."/>
            <person name="Nusbaum C."/>
            <person name="Birren B."/>
        </authorList>
    </citation>
    <scope>NUCLEOTIDE SEQUENCE [LARGE SCALE GENOMIC DNA]</scope>
    <source>
        <strain evidence="2">IGH-CR14</strain>
    </source>
</reference>
<dbReference type="EMBL" id="GG665283">
    <property type="protein sequence ID" value="KNG77278.1"/>
    <property type="molecule type" value="Genomic_DNA"/>
</dbReference>
<dbReference type="AlphaFoldDB" id="A0A0L1IDP8"/>
<evidence type="ECO:0000313" key="2">
    <source>
        <dbReference type="Proteomes" id="UP000054562"/>
    </source>
</evidence>
<dbReference type="Proteomes" id="UP000054562">
    <property type="component" value="Unassembled WGS sequence"/>
</dbReference>
<accession>A0A0L1IDP8</accession>
<evidence type="ECO:0000313" key="1">
    <source>
        <dbReference type="EMBL" id="KNG77278.1"/>
    </source>
</evidence>
<name>A0A0L1IDP8_PLAFA</name>
<gene>
    <name evidence="1" type="ORF">PFMG_03123</name>
</gene>
<proteinExistence type="predicted"/>
<organism evidence="1 2">
    <name type="scientific">Plasmodium falciparum IGH-CR14</name>
    <dbReference type="NCBI Taxonomy" id="580059"/>
    <lineage>
        <taxon>Eukaryota</taxon>
        <taxon>Sar</taxon>
        <taxon>Alveolata</taxon>
        <taxon>Apicomplexa</taxon>
        <taxon>Aconoidasida</taxon>
        <taxon>Haemosporida</taxon>
        <taxon>Plasmodiidae</taxon>
        <taxon>Plasmodium</taxon>
        <taxon>Plasmodium (Laverania)</taxon>
    </lineage>
</organism>